<dbReference type="Pfam" id="PF00567">
    <property type="entry name" value="TUDOR"/>
    <property type="match status" value="1"/>
</dbReference>
<gene>
    <name evidence="2" type="ORF">X777_13777</name>
</gene>
<dbReference type="Proteomes" id="UP000053097">
    <property type="component" value="Unassembled WGS sequence"/>
</dbReference>
<sequence>MEIKEIDTTLLTRRPLAVTIIRVDSPSLIWLHIKNSQLDYQEMREDQVMMQRRAKYLGCYPDQIERNQVIAIRDETRWHRGCITSIEGDLARIVLKDWGRNILCPLHECHRLPVRLQELSWQAVPCNLFRVSSTRSSNIWSFETRQMVKALAEYKNGKIKIRKGSSESALVDLIIDNHPDEGYYDVKNILIKMGYVQPASNNFKSDMYPGLTRSYRNQSYLNSDIKKLRK</sequence>
<reference evidence="2 3" key="1">
    <citation type="journal article" date="2014" name="Curr. Biol.">
        <title>The genome of the clonal raider ant Cerapachys biroi.</title>
        <authorList>
            <person name="Oxley P.R."/>
            <person name="Ji L."/>
            <person name="Fetter-Pruneda I."/>
            <person name="McKenzie S.K."/>
            <person name="Li C."/>
            <person name="Hu H."/>
            <person name="Zhang G."/>
            <person name="Kronauer D.J."/>
        </authorList>
    </citation>
    <scope>NUCLEOTIDE SEQUENCE [LARGE SCALE GENOMIC DNA]</scope>
</reference>
<dbReference type="EMBL" id="KK107612">
    <property type="protein sequence ID" value="EZA48479.1"/>
    <property type="molecule type" value="Genomic_DNA"/>
</dbReference>
<accession>A0A026W026</accession>
<dbReference type="Gene3D" id="2.30.30.140">
    <property type="match status" value="1"/>
</dbReference>
<feature type="domain" description="Tudor" evidence="1">
    <location>
        <begin position="17"/>
        <end position="128"/>
    </location>
</feature>
<dbReference type="InterPro" id="IPR002999">
    <property type="entry name" value="Tudor"/>
</dbReference>
<proteinExistence type="predicted"/>
<dbReference type="Gene3D" id="2.40.50.90">
    <property type="match status" value="1"/>
</dbReference>
<dbReference type="SUPFAM" id="SSF63748">
    <property type="entry name" value="Tudor/PWWP/MBT"/>
    <property type="match status" value="1"/>
</dbReference>
<protein>
    <recommendedName>
        <fullName evidence="1">Tudor domain-containing protein</fullName>
    </recommendedName>
</protein>
<dbReference type="AlphaFoldDB" id="A0A026W026"/>
<evidence type="ECO:0000259" key="1">
    <source>
        <dbReference type="Pfam" id="PF00567"/>
    </source>
</evidence>
<evidence type="ECO:0000313" key="2">
    <source>
        <dbReference type="EMBL" id="EZA48479.1"/>
    </source>
</evidence>
<name>A0A026W026_OOCBI</name>
<dbReference type="GO" id="GO:0005737">
    <property type="term" value="C:cytoplasm"/>
    <property type="evidence" value="ECO:0007669"/>
    <property type="project" value="UniProtKB-ARBA"/>
</dbReference>
<organism evidence="2 3">
    <name type="scientific">Ooceraea biroi</name>
    <name type="common">Clonal raider ant</name>
    <name type="synonym">Cerapachys biroi</name>
    <dbReference type="NCBI Taxonomy" id="2015173"/>
    <lineage>
        <taxon>Eukaryota</taxon>
        <taxon>Metazoa</taxon>
        <taxon>Ecdysozoa</taxon>
        <taxon>Arthropoda</taxon>
        <taxon>Hexapoda</taxon>
        <taxon>Insecta</taxon>
        <taxon>Pterygota</taxon>
        <taxon>Neoptera</taxon>
        <taxon>Endopterygota</taxon>
        <taxon>Hymenoptera</taxon>
        <taxon>Apocrita</taxon>
        <taxon>Aculeata</taxon>
        <taxon>Formicoidea</taxon>
        <taxon>Formicidae</taxon>
        <taxon>Dorylinae</taxon>
        <taxon>Ooceraea</taxon>
    </lineage>
</organism>
<keyword evidence="3" id="KW-1185">Reference proteome</keyword>
<evidence type="ECO:0000313" key="3">
    <source>
        <dbReference type="Proteomes" id="UP000053097"/>
    </source>
</evidence>
<dbReference type="InterPro" id="IPR035437">
    <property type="entry name" value="SNase_OB-fold_sf"/>
</dbReference>